<organism evidence="2 3">
    <name type="scientific">Aliivibrio finisterrensis</name>
    <dbReference type="NCBI Taxonomy" id="511998"/>
    <lineage>
        <taxon>Bacteria</taxon>
        <taxon>Pseudomonadati</taxon>
        <taxon>Pseudomonadota</taxon>
        <taxon>Gammaproteobacteria</taxon>
        <taxon>Vibrionales</taxon>
        <taxon>Vibrionaceae</taxon>
        <taxon>Aliivibrio</taxon>
    </lineage>
</organism>
<dbReference type="EMBL" id="WBVP01000036">
    <property type="protein sequence ID" value="KAB2823123.1"/>
    <property type="molecule type" value="Genomic_DNA"/>
</dbReference>
<accession>A0A6N6RNV0</accession>
<sequence>MKIKILTIILLSFPTIVSAHINHIDPNDICYLKVKEIMTYIYKLDPSNEKVQTISEKMDDIDRLIDEKKYCDAEDMIKSLLRQ</sequence>
<feature type="signal peptide" evidence="1">
    <location>
        <begin position="1"/>
        <end position="19"/>
    </location>
</feature>
<reference evidence="2 3" key="1">
    <citation type="submission" date="2019-09" db="EMBL/GenBank/DDBJ databases">
        <title>Genome of Aliivibrio finisterrensis LMG 23869 (type strain).</title>
        <authorList>
            <person name="Bowman J.P."/>
        </authorList>
    </citation>
    <scope>NUCLEOTIDE SEQUENCE [LARGE SCALE GENOMIC DNA]</scope>
    <source>
        <strain evidence="2 3">LMG 23869</strain>
    </source>
</reference>
<keyword evidence="1" id="KW-0732">Signal</keyword>
<proteinExistence type="predicted"/>
<dbReference type="Proteomes" id="UP000434870">
    <property type="component" value="Unassembled WGS sequence"/>
</dbReference>
<name>A0A6N6RNV0_9GAMM</name>
<evidence type="ECO:0000313" key="2">
    <source>
        <dbReference type="EMBL" id="KAB2823123.1"/>
    </source>
</evidence>
<evidence type="ECO:0000313" key="3">
    <source>
        <dbReference type="Proteomes" id="UP000434870"/>
    </source>
</evidence>
<evidence type="ECO:0000256" key="1">
    <source>
        <dbReference type="SAM" id="SignalP"/>
    </source>
</evidence>
<dbReference type="RefSeq" id="WP_151656821.1">
    <property type="nucleotide sequence ID" value="NZ_WBVP01000036.1"/>
</dbReference>
<gene>
    <name evidence="2" type="ORF">F8B77_16920</name>
</gene>
<dbReference type="AlphaFoldDB" id="A0A6N6RNV0"/>
<comment type="caution">
    <text evidence="2">The sequence shown here is derived from an EMBL/GenBank/DDBJ whole genome shotgun (WGS) entry which is preliminary data.</text>
</comment>
<protein>
    <submittedName>
        <fullName evidence="2">Uncharacterized protein</fullName>
    </submittedName>
</protein>
<feature type="chain" id="PRO_5026915730" evidence="1">
    <location>
        <begin position="20"/>
        <end position="83"/>
    </location>
</feature>